<feature type="compositionally biased region" description="Polar residues" evidence="1">
    <location>
        <begin position="95"/>
        <end position="132"/>
    </location>
</feature>
<proteinExistence type="predicted"/>
<evidence type="ECO:0000256" key="1">
    <source>
        <dbReference type="SAM" id="MobiDB-lite"/>
    </source>
</evidence>
<dbReference type="InterPro" id="IPR012337">
    <property type="entry name" value="RNaseH-like_sf"/>
</dbReference>
<dbReference type="AlphaFoldDB" id="A0A8T2RP68"/>
<protein>
    <recommendedName>
        <fullName evidence="2">DUF659 domain-containing protein</fullName>
    </recommendedName>
</protein>
<evidence type="ECO:0000313" key="3">
    <source>
        <dbReference type="EMBL" id="KAH7297243.1"/>
    </source>
</evidence>
<dbReference type="Proteomes" id="UP000825935">
    <property type="component" value="Chromosome 26"/>
</dbReference>
<feature type="domain" description="DUF659" evidence="2">
    <location>
        <begin position="185"/>
        <end position="337"/>
    </location>
</feature>
<dbReference type="SUPFAM" id="SSF53098">
    <property type="entry name" value="Ribonuclease H-like"/>
    <property type="match status" value="1"/>
</dbReference>
<dbReference type="PANTHER" id="PTHR32166">
    <property type="entry name" value="OSJNBA0013A04.12 PROTEIN"/>
    <property type="match status" value="1"/>
</dbReference>
<keyword evidence="4" id="KW-1185">Reference proteome</keyword>
<organism evidence="3 4">
    <name type="scientific">Ceratopteris richardii</name>
    <name type="common">Triangle waterfern</name>
    <dbReference type="NCBI Taxonomy" id="49495"/>
    <lineage>
        <taxon>Eukaryota</taxon>
        <taxon>Viridiplantae</taxon>
        <taxon>Streptophyta</taxon>
        <taxon>Embryophyta</taxon>
        <taxon>Tracheophyta</taxon>
        <taxon>Polypodiopsida</taxon>
        <taxon>Polypodiidae</taxon>
        <taxon>Polypodiales</taxon>
        <taxon>Pteridineae</taxon>
        <taxon>Pteridaceae</taxon>
        <taxon>Parkerioideae</taxon>
        <taxon>Ceratopteris</taxon>
    </lineage>
</organism>
<sequence length="762" mass="87180">MVKDKHEAFTLHCIGVKKGTKKSNSHHWTCKYCGKRYTSGGTRLIQHLTMVGEQVTACKEIPDHIANDIRRKHLGLSSGGPSHVRGYNASPPQPSTHSNVPETSQDAQSHFQASSTPNISQSPTVRTSTYQRQGELGDAPGHTRTSLTWLKEKQKIADSEITKLQWKATVKAISEVGPCQGWTGPSYSDLRRRKIDEEKKKIDLSLLPMREKWSRYGCTILSDGWRDRKNRSMINNLVSCPIGTFFLRAVEVGKKGKKTTGAFIYRHIKKAIEEVGAENVVQVVTDNASNCRHMGKLLEEEYKHIVWTPCATHCLDLLMEDIGKLSWVNACTQKASSLVTFFTQKGKVLSMFREHSKLEIKKPATTCFAYMWIVLSRLLEVRIPLRQTVVSPLWNDWDESSLEESKSMQRLCLDEEVWENVKADLHILTPIYRVLCMTDCEGATLGLLIHMMRRAIDDIRATTLVTTEQANGMLEVRNIVILLISYFFFHYVTLRRWTWMHRPIHGFAGLLHPAFKSPALYTDIELLSDRLSYMSRVVLSHLHNEMASMVKPLFWWENFGFSFSTLSTYAIRRNWSAFSLIHTKVRNRLSPKQMEKLIYYRTNLRILENIPNMETLKQVDVDTFWPLLSTTRRPGDEMHEDDEDFLFAELYRELSSIDVRQTRSRTNTSRGIRVVHGRGKGLIIQHGSSSTSMHGEEAGTSRAPLHMAIYMRRTILHARHHSSQFDDEGNVISLIESPVSCTYEMTSEGSLDERDGSDDDIE</sequence>
<accession>A0A8T2RP68</accession>
<evidence type="ECO:0000259" key="2">
    <source>
        <dbReference type="Pfam" id="PF04937"/>
    </source>
</evidence>
<dbReference type="EMBL" id="CM035431">
    <property type="protein sequence ID" value="KAH7297243.1"/>
    <property type="molecule type" value="Genomic_DNA"/>
</dbReference>
<dbReference type="Pfam" id="PF04937">
    <property type="entry name" value="DUF659"/>
    <property type="match status" value="1"/>
</dbReference>
<dbReference type="OrthoDB" id="2442898at2759"/>
<gene>
    <name evidence="3" type="ORF">KP509_26G061000</name>
</gene>
<evidence type="ECO:0000313" key="4">
    <source>
        <dbReference type="Proteomes" id="UP000825935"/>
    </source>
</evidence>
<comment type="caution">
    <text evidence="3">The sequence shown here is derived from an EMBL/GenBank/DDBJ whole genome shotgun (WGS) entry which is preliminary data.</text>
</comment>
<name>A0A8T2RP68_CERRI</name>
<dbReference type="InterPro" id="IPR007021">
    <property type="entry name" value="DUF659"/>
</dbReference>
<reference evidence="3" key="1">
    <citation type="submission" date="2021-08" db="EMBL/GenBank/DDBJ databases">
        <title>WGS assembly of Ceratopteris richardii.</title>
        <authorList>
            <person name="Marchant D.B."/>
            <person name="Chen G."/>
            <person name="Jenkins J."/>
            <person name="Shu S."/>
            <person name="Leebens-Mack J."/>
            <person name="Grimwood J."/>
            <person name="Schmutz J."/>
            <person name="Soltis P."/>
            <person name="Soltis D."/>
            <person name="Chen Z.-H."/>
        </authorList>
    </citation>
    <scope>NUCLEOTIDE SEQUENCE</scope>
    <source>
        <strain evidence="3">Whitten #5841</strain>
        <tissue evidence="3">Leaf</tissue>
    </source>
</reference>
<feature type="region of interest" description="Disordered" evidence="1">
    <location>
        <begin position="73"/>
        <end position="146"/>
    </location>
</feature>
<dbReference type="PANTHER" id="PTHR32166:SF123">
    <property type="entry name" value="BED-TYPE DOMAIN-CONTAINING PROTEIN"/>
    <property type="match status" value="1"/>
</dbReference>